<feature type="transmembrane region" description="Helical" evidence="7">
    <location>
        <begin position="15"/>
        <end position="32"/>
    </location>
</feature>
<feature type="transmembrane region" description="Helical" evidence="7">
    <location>
        <begin position="388"/>
        <end position="409"/>
    </location>
</feature>
<name>A0ABV7D7T5_9PROT</name>
<gene>
    <name evidence="8" type="ORF">ACFOKA_15180</name>
</gene>
<dbReference type="PANTHER" id="PTHR42948">
    <property type="entry name" value="TRANSPORTER"/>
    <property type="match status" value="1"/>
</dbReference>
<evidence type="ECO:0000256" key="4">
    <source>
        <dbReference type="ARBA" id="ARBA00022989"/>
    </source>
</evidence>
<evidence type="ECO:0000256" key="2">
    <source>
        <dbReference type="ARBA" id="ARBA00022448"/>
    </source>
</evidence>
<evidence type="ECO:0000256" key="3">
    <source>
        <dbReference type="ARBA" id="ARBA00022692"/>
    </source>
</evidence>
<dbReference type="CDD" id="cd10336">
    <property type="entry name" value="SLC6sbd_Tyt1-Like"/>
    <property type="match status" value="1"/>
</dbReference>
<feature type="transmembrane region" description="Helical" evidence="7">
    <location>
        <begin position="430"/>
        <end position="450"/>
    </location>
</feature>
<dbReference type="NCBIfam" id="NF037979">
    <property type="entry name" value="Na_transp"/>
    <property type="match status" value="1"/>
</dbReference>
<reference evidence="9" key="1">
    <citation type="journal article" date="2019" name="Int. J. Syst. Evol. Microbiol.">
        <title>The Global Catalogue of Microorganisms (GCM) 10K type strain sequencing project: providing services to taxonomists for standard genome sequencing and annotation.</title>
        <authorList>
            <consortium name="The Broad Institute Genomics Platform"/>
            <consortium name="The Broad Institute Genome Sequencing Center for Infectious Disease"/>
            <person name="Wu L."/>
            <person name="Ma J."/>
        </authorList>
    </citation>
    <scope>NUCLEOTIDE SEQUENCE [LARGE SCALE GENOMIC DNA]</scope>
    <source>
        <strain evidence="9">KCTC 62164</strain>
    </source>
</reference>
<keyword evidence="6" id="KW-0769">Symport</keyword>
<evidence type="ECO:0000256" key="7">
    <source>
        <dbReference type="SAM" id="Phobius"/>
    </source>
</evidence>
<dbReference type="Proteomes" id="UP001595444">
    <property type="component" value="Unassembled WGS sequence"/>
</dbReference>
<feature type="transmembrane region" description="Helical" evidence="7">
    <location>
        <begin position="179"/>
        <end position="199"/>
    </location>
</feature>
<feature type="transmembrane region" description="Helical" evidence="7">
    <location>
        <begin position="349"/>
        <end position="376"/>
    </location>
</feature>
<comment type="caution">
    <text evidence="8">The sequence shown here is derived from an EMBL/GenBank/DDBJ whole genome shotgun (WGS) entry which is preliminary data.</text>
</comment>
<evidence type="ECO:0000313" key="9">
    <source>
        <dbReference type="Proteomes" id="UP001595444"/>
    </source>
</evidence>
<dbReference type="PRINTS" id="PR00176">
    <property type="entry name" value="NANEUSMPORT"/>
</dbReference>
<dbReference type="InterPro" id="IPR000175">
    <property type="entry name" value="Na/ntran_symport"/>
</dbReference>
<evidence type="ECO:0000313" key="8">
    <source>
        <dbReference type="EMBL" id="MFC3053252.1"/>
    </source>
</evidence>
<feature type="transmembrane region" description="Helical" evidence="7">
    <location>
        <begin position="219"/>
        <end position="246"/>
    </location>
</feature>
<keyword evidence="2 6" id="KW-0813">Transport</keyword>
<feature type="transmembrane region" description="Helical" evidence="7">
    <location>
        <begin position="149"/>
        <end position="167"/>
    </location>
</feature>
<proteinExistence type="inferred from homology"/>
<dbReference type="PANTHER" id="PTHR42948:SF1">
    <property type="entry name" value="TRANSPORTER"/>
    <property type="match status" value="1"/>
</dbReference>
<dbReference type="Pfam" id="PF00209">
    <property type="entry name" value="SNF"/>
    <property type="match status" value="2"/>
</dbReference>
<dbReference type="RefSeq" id="WP_194214210.1">
    <property type="nucleotide sequence ID" value="NZ_CP061205.1"/>
</dbReference>
<dbReference type="SUPFAM" id="SSF161070">
    <property type="entry name" value="SNF-like"/>
    <property type="match status" value="1"/>
</dbReference>
<dbReference type="PROSITE" id="PS50267">
    <property type="entry name" value="NA_NEUROTRAN_SYMP_3"/>
    <property type="match status" value="1"/>
</dbReference>
<keyword evidence="9" id="KW-1185">Reference proteome</keyword>
<comment type="subcellular location">
    <subcellularLocation>
        <location evidence="1">Membrane</location>
        <topology evidence="1">Multi-pass membrane protein</topology>
    </subcellularLocation>
</comment>
<dbReference type="PROSITE" id="PS00610">
    <property type="entry name" value="NA_NEUROTRAN_SYMP_1"/>
    <property type="match status" value="1"/>
</dbReference>
<accession>A0ABV7D7T5</accession>
<keyword evidence="4 7" id="KW-1133">Transmembrane helix</keyword>
<evidence type="ECO:0000256" key="5">
    <source>
        <dbReference type="ARBA" id="ARBA00023136"/>
    </source>
</evidence>
<keyword evidence="3 6" id="KW-0812">Transmembrane</keyword>
<protein>
    <recommendedName>
        <fullName evidence="6">Transporter</fullName>
    </recommendedName>
</protein>
<feature type="transmembrane region" description="Helical" evidence="7">
    <location>
        <begin position="44"/>
        <end position="64"/>
    </location>
</feature>
<evidence type="ECO:0000256" key="6">
    <source>
        <dbReference type="RuleBase" id="RU003732"/>
    </source>
</evidence>
<feature type="transmembrane region" description="Helical" evidence="7">
    <location>
        <begin position="93"/>
        <end position="114"/>
    </location>
</feature>
<dbReference type="EMBL" id="JBHRSL010000014">
    <property type="protein sequence ID" value="MFC3053252.1"/>
    <property type="molecule type" value="Genomic_DNA"/>
</dbReference>
<feature type="transmembrane region" description="Helical" evidence="7">
    <location>
        <begin position="258"/>
        <end position="285"/>
    </location>
</feature>
<feature type="transmembrane region" description="Helical" evidence="7">
    <location>
        <begin position="314"/>
        <end position="337"/>
    </location>
</feature>
<evidence type="ECO:0000256" key="1">
    <source>
        <dbReference type="ARBA" id="ARBA00004141"/>
    </source>
</evidence>
<comment type="similarity">
    <text evidence="6">Belongs to the sodium:neurotransmitter symporter (SNF) (TC 2.A.22) family.</text>
</comment>
<sequence>MAIAKSGGQKWSSKLAFLLATIGFSVGLGNIWRFPYVTGESGGGAFVLVYLLCVLLIGLPLVMAEMAIGRRGQGTPWESVARVAKESGRSGKWGFVGALTMFTAFLITSYYAVIGGWTLDYTFRGLGGEFLELDGPAATALFEGFLADSWRMLIGHSLFLILVGWVVSKGLTGGIEKAVNILMPLLFSLVLFLAIYSLWVGDASKGLGFLFNPDFSKISFATVLSAVGQAFFSVGVAMAAMMMYGAYLDKDEDITSSALVVCLVDTGVALVAGVAIFPLVFAFGLEPSGGAGLVFQTLPAIFAEMTGGWFFAPLFFLALVCAAFTSCIAITEPWVAWFEEHGYLRRKQAIWLIIGLLWLIGVIVVFSMSGSSMFIINGMTFFEFVDYISNSIFLPIGGLLIALFAGWCVKPAHIAEELGKHTDSMIFKSWIFLVKFIIPIILILLIIFGISE</sequence>
<organism evidence="8 9">
    <name type="scientific">Kordiimonas pumila</name>
    <dbReference type="NCBI Taxonomy" id="2161677"/>
    <lineage>
        <taxon>Bacteria</taxon>
        <taxon>Pseudomonadati</taxon>
        <taxon>Pseudomonadota</taxon>
        <taxon>Alphaproteobacteria</taxon>
        <taxon>Kordiimonadales</taxon>
        <taxon>Kordiimonadaceae</taxon>
        <taxon>Kordiimonas</taxon>
    </lineage>
</organism>
<keyword evidence="5 7" id="KW-0472">Membrane</keyword>
<dbReference type="InterPro" id="IPR037272">
    <property type="entry name" value="SNS_sf"/>
</dbReference>
<dbReference type="InterPro" id="IPR047218">
    <property type="entry name" value="YocR/YhdH-like"/>
</dbReference>